<comment type="caution">
    <text evidence="1">The sequence shown here is derived from an EMBL/GenBank/DDBJ whole genome shotgun (WGS) entry which is preliminary data.</text>
</comment>
<dbReference type="EMBL" id="SMMG02000007">
    <property type="protein sequence ID" value="KAA3465138.1"/>
    <property type="molecule type" value="Genomic_DNA"/>
</dbReference>
<dbReference type="AlphaFoldDB" id="A0A5B6V7L5"/>
<evidence type="ECO:0000313" key="1">
    <source>
        <dbReference type="EMBL" id="KAA3465138.1"/>
    </source>
</evidence>
<dbReference type="Proteomes" id="UP000325315">
    <property type="component" value="Unassembled WGS sequence"/>
</dbReference>
<evidence type="ECO:0000313" key="2">
    <source>
        <dbReference type="Proteomes" id="UP000325315"/>
    </source>
</evidence>
<reference evidence="1" key="1">
    <citation type="submission" date="2019-08" db="EMBL/GenBank/DDBJ databases">
        <authorList>
            <person name="Liu F."/>
        </authorList>
    </citation>
    <scope>NUCLEOTIDE SEQUENCE [LARGE SCALE GENOMIC DNA]</scope>
    <source>
        <strain evidence="1">PA1801</strain>
        <tissue evidence="1">Leaf</tissue>
    </source>
</reference>
<gene>
    <name evidence="1" type="ORF">EPI10_000339</name>
</gene>
<keyword evidence="2" id="KW-1185">Reference proteome</keyword>
<accession>A0A5B6V7L5</accession>
<name>A0A5B6V7L5_9ROSI</name>
<dbReference type="OrthoDB" id="10636096at2759"/>
<sequence length="137" mass="15825">MTPLKASRVEGFQAKLFQSQWGIVGPRIYSLVRQTLGGQLLDPNLNKTLLVLLPKVLWNGVIIEFFKPIRGIRQGDPLSPYLFVLCMERLRHLVREAVERGSWKPLFLSRRVLSSAGLWRHGFEKLRRLEQSFLVEA</sequence>
<protein>
    <submittedName>
        <fullName evidence="1">Retrovirus-related Pol polyprotein LINE-1</fullName>
    </submittedName>
</protein>
<organism evidence="1 2">
    <name type="scientific">Gossypium australe</name>
    <dbReference type="NCBI Taxonomy" id="47621"/>
    <lineage>
        <taxon>Eukaryota</taxon>
        <taxon>Viridiplantae</taxon>
        <taxon>Streptophyta</taxon>
        <taxon>Embryophyta</taxon>
        <taxon>Tracheophyta</taxon>
        <taxon>Spermatophyta</taxon>
        <taxon>Magnoliopsida</taxon>
        <taxon>eudicotyledons</taxon>
        <taxon>Gunneridae</taxon>
        <taxon>Pentapetalae</taxon>
        <taxon>rosids</taxon>
        <taxon>malvids</taxon>
        <taxon>Malvales</taxon>
        <taxon>Malvaceae</taxon>
        <taxon>Malvoideae</taxon>
        <taxon>Gossypium</taxon>
    </lineage>
</organism>
<proteinExistence type="predicted"/>